<keyword evidence="3 9" id="KW-0645">Protease</keyword>
<evidence type="ECO:0000256" key="9">
    <source>
        <dbReference type="HAMAP-Rule" id="MF_00161"/>
    </source>
</evidence>
<proteinExistence type="inferred from homology"/>
<protein>
    <recommendedName>
        <fullName evidence="9">Lipoprotein signal peptidase</fullName>
        <ecNumber evidence="9">3.4.23.36</ecNumber>
    </recommendedName>
    <alternativeName>
        <fullName evidence="9">Prolipoprotein signal peptidase</fullName>
    </alternativeName>
    <alternativeName>
        <fullName evidence="9">Signal peptidase II</fullName>
        <shortName evidence="9">SPase II</shortName>
    </alternativeName>
</protein>
<keyword evidence="13" id="KW-1185">Reference proteome</keyword>
<comment type="caution">
    <text evidence="12">The sequence shown here is derived from an EMBL/GenBank/DDBJ whole genome shotgun (WGS) entry which is preliminary data.</text>
</comment>
<keyword evidence="2 9" id="KW-1003">Cell membrane</keyword>
<evidence type="ECO:0000256" key="1">
    <source>
        <dbReference type="ARBA" id="ARBA00006139"/>
    </source>
</evidence>
<sequence length="169" mass="18442">MNSRILGAVCTIAAFGLDQGTKALALNTPALEHGVEVLPFLNLVRVLNDGVSFGMLGGIVPWWGLVVLATAIMAWLLIWLWRAPNRLTAAALGLVIGGALGNVIDRLRYQAVPDFLDFHFGTYHWPSFNLADVAIFCGAALLFWDGFRATKDKPGHQEQDQREGNITGR</sequence>
<comment type="function">
    <text evidence="9 10">This protein specifically catalyzes the removal of signal peptides from prolipoproteins.</text>
</comment>
<evidence type="ECO:0000256" key="3">
    <source>
        <dbReference type="ARBA" id="ARBA00022670"/>
    </source>
</evidence>
<comment type="catalytic activity">
    <reaction evidence="9 10">
        <text>Release of signal peptides from bacterial membrane prolipoproteins. Hydrolyzes -Xaa-Yaa-Zaa-|-(S,diacylglyceryl)Cys-, in which Xaa is hydrophobic (preferably Leu), and Yaa (Ala or Ser) and Zaa (Gly or Ala) have small, neutral side chains.</text>
        <dbReference type="EC" id="3.4.23.36"/>
    </reaction>
</comment>
<comment type="pathway">
    <text evidence="9">Protein modification; lipoprotein biosynthesis (signal peptide cleavage).</text>
</comment>
<reference evidence="13" key="1">
    <citation type="submission" date="2018-09" db="EMBL/GenBank/DDBJ databases">
        <title>Acidovorax cavernicola nov. sp. isolated from Gruta de las Maravillas (Aracena, Spain).</title>
        <authorList>
            <person name="Jurado V."/>
            <person name="Gutierrez-Patricio S."/>
            <person name="Gonzalez-Pimentel J.L."/>
            <person name="Miller A.Z."/>
            <person name="Laiz L."/>
            <person name="Saiz-Jimenez C."/>
        </authorList>
    </citation>
    <scope>NUCLEOTIDE SEQUENCE [LARGE SCALE GENOMIC DNA]</scope>
    <source>
        <strain evidence="13">1011MAR3C25</strain>
    </source>
</reference>
<dbReference type="EC" id="3.4.23.36" evidence="9"/>
<dbReference type="UniPathway" id="UPA00665"/>
<evidence type="ECO:0000256" key="10">
    <source>
        <dbReference type="RuleBase" id="RU000594"/>
    </source>
</evidence>
<evidence type="ECO:0000256" key="5">
    <source>
        <dbReference type="ARBA" id="ARBA00022750"/>
    </source>
</evidence>
<accession>A0A418T1S4</accession>
<keyword evidence="7 9" id="KW-1133">Transmembrane helix</keyword>
<evidence type="ECO:0000256" key="11">
    <source>
        <dbReference type="RuleBase" id="RU004181"/>
    </source>
</evidence>
<keyword evidence="5 9" id="KW-0064">Aspartyl protease</keyword>
<dbReference type="InterPro" id="IPR001872">
    <property type="entry name" value="Peptidase_A8"/>
</dbReference>
<evidence type="ECO:0000256" key="8">
    <source>
        <dbReference type="ARBA" id="ARBA00023136"/>
    </source>
</evidence>
<evidence type="ECO:0000256" key="4">
    <source>
        <dbReference type="ARBA" id="ARBA00022692"/>
    </source>
</evidence>
<dbReference type="RefSeq" id="WP_050525652.1">
    <property type="nucleotide sequence ID" value="NZ_JAUUTZ010000003.1"/>
</dbReference>
<gene>
    <name evidence="9 12" type="primary">lspA</name>
    <name evidence="12" type="ORF">D3P04_05265</name>
</gene>
<organism evidence="12 13">
    <name type="scientific">Paracoccus onubensis</name>
    <dbReference type="NCBI Taxonomy" id="1675788"/>
    <lineage>
        <taxon>Bacteria</taxon>
        <taxon>Pseudomonadati</taxon>
        <taxon>Pseudomonadota</taxon>
        <taxon>Alphaproteobacteria</taxon>
        <taxon>Rhodobacterales</taxon>
        <taxon>Paracoccaceae</taxon>
        <taxon>Paracoccus</taxon>
    </lineage>
</organism>
<dbReference type="HAMAP" id="MF_00161">
    <property type="entry name" value="LspA"/>
    <property type="match status" value="1"/>
</dbReference>
<dbReference type="PRINTS" id="PR00781">
    <property type="entry name" value="LIPOSIGPTASE"/>
</dbReference>
<dbReference type="PROSITE" id="PS00855">
    <property type="entry name" value="SPASE_II"/>
    <property type="match status" value="1"/>
</dbReference>
<keyword evidence="8 9" id="KW-0472">Membrane</keyword>
<feature type="transmembrane region" description="Helical" evidence="9">
    <location>
        <begin position="60"/>
        <end position="80"/>
    </location>
</feature>
<dbReference type="PANTHER" id="PTHR33695:SF1">
    <property type="entry name" value="LIPOPROTEIN SIGNAL PEPTIDASE"/>
    <property type="match status" value="1"/>
</dbReference>
<comment type="caution">
    <text evidence="9">Lacks conserved residue(s) required for the propagation of feature annotation.</text>
</comment>
<name>A0A418T1S4_9RHOB</name>
<comment type="similarity">
    <text evidence="1 9 11">Belongs to the peptidase A8 family.</text>
</comment>
<feature type="transmembrane region" description="Helical" evidence="9">
    <location>
        <begin position="87"/>
        <end position="104"/>
    </location>
</feature>
<dbReference type="PANTHER" id="PTHR33695">
    <property type="entry name" value="LIPOPROTEIN SIGNAL PEPTIDASE"/>
    <property type="match status" value="1"/>
</dbReference>
<dbReference type="Proteomes" id="UP000284202">
    <property type="component" value="Unassembled WGS sequence"/>
</dbReference>
<feature type="active site" evidence="9">
    <location>
        <position position="132"/>
    </location>
</feature>
<evidence type="ECO:0000256" key="6">
    <source>
        <dbReference type="ARBA" id="ARBA00022801"/>
    </source>
</evidence>
<comment type="subcellular location">
    <subcellularLocation>
        <location evidence="9">Cell membrane</location>
        <topology evidence="9">Multi-pass membrane protein</topology>
    </subcellularLocation>
</comment>
<feature type="active site" evidence="9">
    <location>
        <position position="114"/>
    </location>
</feature>
<dbReference type="GO" id="GO:0005886">
    <property type="term" value="C:plasma membrane"/>
    <property type="evidence" value="ECO:0007669"/>
    <property type="project" value="UniProtKB-SubCell"/>
</dbReference>
<dbReference type="EMBL" id="QZCG01000003">
    <property type="protein sequence ID" value="RJE87157.1"/>
    <property type="molecule type" value="Genomic_DNA"/>
</dbReference>
<dbReference type="GO" id="GO:0004190">
    <property type="term" value="F:aspartic-type endopeptidase activity"/>
    <property type="evidence" value="ECO:0007669"/>
    <property type="project" value="UniProtKB-UniRule"/>
</dbReference>
<dbReference type="GO" id="GO:0006508">
    <property type="term" value="P:proteolysis"/>
    <property type="evidence" value="ECO:0007669"/>
    <property type="project" value="UniProtKB-KW"/>
</dbReference>
<dbReference type="NCBIfam" id="TIGR00077">
    <property type="entry name" value="lspA"/>
    <property type="match status" value="1"/>
</dbReference>
<feature type="transmembrane region" description="Helical" evidence="9">
    <location>
        <begin position="124"/>
        <end position="144"/>
    </location>
</feature>
<evidence type="ECO:0000256" key="7">
    <source>
        <dbReference type="ARBA" id="ARBA00022989"/>
    </source>
</evidence>
<dbReference type="Pfam" id="PF01252">
    <property type="entry name" value="Peptidase_A8"/>
    <property type="match status" value="1"/>
</dbReference>
<keyword evidence="4 9" id="KW-0812">Transmembrane</keyword>
<dbReference type="OrthoDB" id="9810259at2"/>
<dbReference type="AlphaFoldDB" id="A0A418T1S4"/>
<keyword evidence="6 9" id="KW-0378">Hydrolase</keyword>
<evidence type="ECO:0000313" key="12">
    <source>
        <dbReference type="EMBL" id="RJE87157.1"/>
    </source>
</evidence>
<evidence type="ECO:0000256" key="2">
    <source>
        <dbReference type="ARBA" id="ARBA00022475"/>
    </source>
</evidence>
<evidence type="ECO:0000313" key="13">
    <source>
        <dbReference type="Proteomes" id="UP000284202"/>
    </source>
</evidence>